<evidence type="ECO:0000313" key="3">
    <source>
        <dbReference type="Proteomes" id="UP000886667"/>
    </source>
</evidence>
<gene>
    <name evidence="2" type="ORF">JAZ07_16870</name>
</gene>
<evidence type="ECO:0000313" key="2">
    <source>
        <dbReference type="EMBL" id="MCG7948018.1"/>
    </source>
</evidence>
<protein>
    <recommendedName>
        <fullName evidence="1">YubB ferredoxin-like domain-containing protein</fullName>
    </recommendedName>
</protein>
<proteinExistence type="predicted"/>
<organism evidence="2 3">
    <name type="scientific">Candidatus Thiodiazotropha taylori</name>
    <dbReference type="NCBI Taxonomy" id="2792791"/>
    <lineage>
        <taxon>Bacteria</taxon>
        <taxon>Pseudomonadati</taxon>
        <taxon>Pseudomonadota</taxon>
        <taxon>Gammaproteobacteria</taxon>
        <taxon>Chromatiales</taxon>
        <taxon>Sedimenticolaceae</taxon>
        <taxon>Candidatus Thiodiazotropha</taxon>
    </lineage>
</organism>
<dbReference type="Gene3D" id="3.30.70.1270">
    <property type="entry name" value="Api92-like domains"/>
    <property type="match status" value="1"/>
</dbReference>
<evidence type="ECO:0000259" key="1">
    <source>
        <dbReference type="Pfam" id="PF18406"/>
    </source>
</evidence>
<name>A0A9E4T321_9GAMM</name>
<dbReference type="AlphaFoldDB" id="A0A9E4T321"/>
<dbReference type="InterPro" id="IPR041329">
    <property type="entry name" value="YubB_C"/>
</dbReference>
<comment type="caution">
    <text evidence="2">The sequence shown here is derived from an EMBL/GenBank/DDBJ whole genome shotgun (WGS) entry which is preliminary data.</text>
</comment>
<dbReference type="Pfam" id="PF18406">
    <property type="entry name" value="DUF1281_C"/>
    <property type="match status" value="1"/>
</dbReference>
<dbReference type="EMBL" id="JAEPCM010000606">
    <property type="protein sequence ID" value="MCG7948018.1"/>
    <property type="molecule type" value="Genomic_DNA"/>
</dbReference>
<accession>A0A9E4T321</accession>
<dbReference type="Proteomes" id="UP000886667">
    <property type="component" value="Unassembled WGS sequence"/>
</dbReference>
<dbReference type="SUPFAM" id="SSF160940">
    <property type="entry name" value="Api92-like"/>
    <property type="match status" value="1"/>
</dbReference>
<reference evidence="2" key="1">
    <citation type="journal article" date="2021" name="Proc. Natl. Acad. Sci. U.S.A.">
        <title>Global biogeography of chemosynthetic symbionts reveals both localized and globally distributed symbiont groups. .</title>
        <authorList>
            <person name="Osvatic J.T."/>
            <person name="Wilkins L.G.E."/>
            <person name="Leibrecht L."/>
            <person name="Leray M."/>
            <person name="Zauner S."/>
            <person name="Polzin J."/>
            <person name="Camacho Y."/>
            <person name="Gros O."/>
            <person name="van Gils J.A."/>
            <person name="Eisen J.A."/>
            <person name="Petersen J.M."/>
            <person name="Yuen B."/>
        </authorList>
    </citation>
    <scope>NUCLEOTIDE SEQUENCE</scope>
    <source>
        <strain evidence="2">MAGclacostrist064TRANS</strain>
    </source>
</reference>
<feature type="domain" description="YubB ferredoxin-like" evidence="1">
    <location>
        <begin position="73"/>
        <end position="147"/>
    </location>
</feature>
<sequence>MPNHVTNKITFSGDIDLLNKILDEVKGHNGAIDFNSLIPRPLSVYLGNTCMTDDEDFGQHTWLEWNRANWGTKWNAYECKAEVSNGKAELSFDTAWSVPYPFIIAFANKYGLDFTHKYFDEGHNFWGVEEWSDGTRVKRNKSSEDIRRELHLELKGWDYEADEEPA</sequence>